<feature type="domain" description="TfuA-like core" evidence="1">
    <location>
        <begin position="47"/>
        <end position="165"/>
    </location>
</feature>
<dbReference type="RefSeq" id="WP_117228581.1">
    <property type="nucleotide sequence ID" value="NZ_CP061725.1"/>
</dbReference>
<dbReference type="Pfam" id="PF07812">
    <property type="entry name" value="TfuA"/>
    <property type="match status" value="1"/>
</dbReference>
<name>A0A372FZG7_9ACTN</name>
<gene>
    <name evidence="2" type="ORF">D0Q02_14900</name>
</gene>
<organism evidence="2 3">
    <name type="scientific">Micromonospora craniellae</name>
    <dbReference type="NCBI Taxonomy" id="2294034"/>
    <lineage>
        <taxon>Bacteria</taxon>
        <taxon>Bacillati</taxon>
        <taxon>Actinomycetota</taxon>
        <taxon>Actinomycetes</taxon>
        <taxon>Micromonosporales</taxon>
        <taxon>Micromonosporaceae</taxon>
        <taxon>Micromonospora</taxon>
    </lineage>
</organism>
<proteinExistence type="predicted"/>
<protein>
    <recommendedName>
        <fullName evidence="1">TfuA-like core domain-containing protein</fullName>
    </recommendedName>
</protein>
<sequence length="447" mass="49795">MKAVVFAGPTIGPDDVATRGIRWRPPAAQGDVYRAALGRPAVIGIVDGYFSAVPAVWHKEILWAMSRGIHVLGAASMGALRAAELHPFGMVGVGAVFDGYRDGSYQADDEVAVAHGDADSGYRVMSDALVNIRATLDRAVHDEVLTPSVAGRLLDLARGLFYPERRYPRVLDLARQDPELRAFADQVTMFSRWLPSGRIDQKQADARALLQRVQQLVDTGVEAAPISFRLAQTQVWRQAQALSAAADTGGGPNTDLTLLRDELRLDGEYPEAYRQALLRHLMLREAHQRDLRPGRDTLAHAADRMRRRHQIDGKAAMDRWLADNDLSACDGERLIREQATLPLVDVVHQQEALVLLPDVLRLDGRYRTLASRAHAKADWLAQRGGRPPELADCGLAEDELWTWYFRHQRHSPVPEDLASYARAAGFSDLDEFRRAVLLDHAYHQEPR</sequence>
<dbReference type="Proteomes" id="UP000262621">
    <property type="component" value="Unassembled WGS sequence"/>
</dbReference>
<evidence type="ECO:0000313" key="2">
    <source>
        <dbReference type="EMBL" id="RFS45889.1"/>
    </source>
</evidence>
<dbReference type="InterPro" id="IPR012924">
    <property type="entry name" value="TfuA_core"/>
</dbReference>
<evidence type="ECO:0000313" key="3">
    <source>
        <dbReference type="Proteomes" id="UP000262621"/>
    </source>
</evidence>
<accession>A0A372FZG7</accession>
<dbReference type="AlphaFoldDB" id="A0A372FZG7"/>
<comment type="caution">
    <text evidence="2">The sequence shown here is derived from an EMBL/GenBank/DDBJ whole genome shotgun (WGS) entry which is preliminary data.</text>
</comment>
<dbReference type="EMBL" id="QVFU01000013">
    <property type="protein sequence ID" value="RFS45889.1"/>
    <property type="molecule type" value="Genomic_DNA"/>
</dbReference>
<evidence type="ECO:0000259" key="1">
    <source>
        <dbReference type="Pfam" id="PF07812"/>
    </source>
</evidence>
<keyword evidence="3" id="KW-1185">Reference proteome</keyword>
<dbReference type="OrthoDB" id="118811at2"/>
<reference evidence="2 3" key="1">
    <citation type="submission" date="2018-08" db="EMBL/GenBank/DDBJ databases">
        <title>Verrucosispora craniellae sp. nov., isolated from a marine sponge in the South China Sea.</title>
        <authorList>
            <person name="Li L."/>
            <person name="Lin H.W."/>
        </authorList>
    </citation>
    <scope>NUCLEOTIDE SEQUENCE [LARGE SCALE GENOMIC DNA]</scope>
    <source>
        <strain evidence="2 3">LHW63014</strain>
    </source>
</reference>